<name>A0A7K3VWY7_9ACTN</name>
<evidence type="ECO:0000256" key="1">
    <source>
        <dbReference type="SAM" id="MobiDB-lite"/>
    </source>
</evidence>
<comment type="caution">
    <text evidence="2">The sequence shown here is derived from an EMBL/GenBank/DDBJ whole genome shotgun (WGS) entry which is preliminary data.</text>
</comment>
<gene>
    <name evidence="2" type="ORF">GCU56_01675</name>
</gene>
<evidence type="ECO:0000313" key="2">
    <source>
        <dbReference type="EMBL" id="NEK56583.1"/>
    </source>
</evidence>
<sequence length="51" mass="5587">MRIRLALTTYRLVADRILVRVYATDPPGGGLDVPHRTGSPAISIPDTVRND</sequence>
<dbReference type="RefSeq" id="WP_163479757.1">
    <property type="nucleotide sequence ID" value="NZ_JAAGWF010000002.1"/>
</dbReference>
<evidence type="ECO:0000313" key="3">
    <source>
        <dbReference type="Proteomes" id="UP000470246"/>
    </source>
</evidence>
<organism evidence="2 3">
    <name type="scientific">Geodermatophilus sabuli</name>
    <dbReference type="NCBI Taxonomy" id="1564158"/>
    <lineage>
        <taxon>Bacteria</taxon>
        <taxon>Bacillati</taxon>
        <taxon>Actinomycetota</taxon>
        <taxon>Actinomycetes</taxon>
        <taxon>Geodermatophilales</taxon>
        <taxon>Geodermatophilaceae</taxon>
        <taxon>Geodermatophilus</taxon>
    </lineage>
</organism>
<keyword evidence="3" id="KW-1185">Reference proteome</keyword>
<dbReference type="Proteomes" id="UP000470246">
    <property type="component" value="Unassembled WGS sequence"/>
</dbReference>
<reference evidence="2 3" key="1">
    <citation type="submission" date="2020-02" db="EMBL/GenBank/DDBJ databases">
        <title>Geodermatophilus sabuli CPCC 205279 I12A-02694.</title>
        <authorList>
            <person name="Jiang Z."/>
        </authorList>
    </citation>
    <scope>NUCLEOTIDE SEQUENCE [LARGE SCALE GENOMIC DNA]</scope>
    <source>
        <strain evidence="2 3">I12A-02694</strain>
    </source>
</reference>
<accession>A0A7K3VWY7</accession>
<proteinExistence type="predicted"/>
<dbReference type="AlphaFoldDB" id="A0A7K3VWY7"/>
<feature type="region of interest" description="Disordered" evidence="1">
    <location>
        <begin position="28"/>
        <end position="51"/>
    </location>
</feature>
<dbReference type="EMBL" id="JAAGWF010000002">
    <property type="protein sequence ID" value="NEK56583.1"/>
    <property type="molecule type" value="Genomic_DNA"/>
</dbReference>
<protein>
    <submittedName>
        <fullName evidence="2">Uncharacterized protein</fullName>
    </submittedName>
</protein>